<dbReference type="Proteomes" id="UP001258017">
    <property type="component" value="Unassembled WGS sequence"/>
</dbReference>
<dbReference type="InterPro" id="IPR001094">
    <property type="entry name" value="Flavdoxin-like"/>
</dbReference>
<sequence length="584" mass="67101">MWPNKSGKVPKGFVIVVRKGVSTMVSALDDYNVANLGFENVTIFVVSTTGQGDPPNNMRQFWRFLLRKSLSPTMLTNVRYGVIGLGDSSYRKFNFAAKKLNKRLAQLGGIELLPIGLADDQHDLGIDAVIGPWIHKLWEKIAFIYNIPNININSNGKQLFERYDVSIIDDCDETSTTKMVSCLETDIYMQEMITRDDMKLGVIIENTRTTAEDHFQDVRLIKIKAESITYEPGDIIYVRPKNSLKQIEKFFNLLNDNNVPLHPDMIIQISEKEIKVPCVLKQSLTLGEIVAQYWDLNYRPRRSTFEILCEISENDLEKEKLYEFTMPSGQEELYDYVTRPRRNIIEVLADFPHTTSKLNIQLLFEIMSPIKPRAFSIASSMKSTKDEIHVLVAVVNYKTKLLERRLGLCSNWLANLKVGSKLIFWIQKGTFVFPSNVPTILIGPGTGIAPFRSLLLEKAAMKQDLSSCLLFFGCRYKDKDYHCKDDFIYLADKAGLQLFCAFSRDQEHKMYVQHVIRKNNLLCWKFLQNGANIYLAGNSKDMPNSVREEFIDLVKQNGKLTHEEAVNFIEQLEKTNRYQSETWS</sequence>
<evidence type="ECO:0000256" key="2">
    <source>
        <dbReference type="ARBA" id="ARBA00001974"/>
    </source>
</evidence>
<dbReference type="GO" id="GO:0050660">
    <property type="term" value="F:flavin adenine dinucleotide binding"/>
    <property type="evidence" value="ECO:0007669"/>
    <property type="project" value="UniProtKB-UniRule"/>
</dbReference>
<keyword evidence="4 9" id="KW-0285">Flavoprotein</keyword>
<reference evidence="12" key="1">
    <citation type="submission" date="2021-08" db="EMBL/GenBank/DDBJ databases">
        <authorList>
            <person name="Misof B."/>
            <person name="Oliver O."/>
            <person name="Podsiadlowski L."/>
            <person name="Donath A."/>
            <person name="Peters R."/>
            <person name="Mayer C."/>
            <person name="Rust J."/>
            <person name="Gunkel S."/>
            <person name="Lesny P."/>
            <person name="Martin S."/>
            <person name="Oeyen J.P."/>
            <person name="Petersen M."/>
            <person name="Panagiotis P."/>
            <person name="Wilbrandt J."/>
            <person name="Tanja T."/>
        </authorList>
    </citation>
    <scope>NUCLEOTIDE SEQUENCE</scope>
    <source>
        <strain evidence="12">GBR_01_08_01A</strain>
        <tissue evidence="12">Thorax + abdomen</tissue>
    </source>
</reference>
<evidence type="ECO:0000313" key="13">
    <source>
        <dbReference type="Proteomes" id="UP001258017"/>
    </source>
</evidence>
<dbReference type="InterPro" id="IPR023173">
    <property type="entry name" value="NADPH_Cyt_P450_Rdtase_alpha"/>
</dbReference>
<dbReference type="Gene3D" id="3.40.50.80">
    <property type="entry name" value="Nucleotide-binding domain of ferredoxin-NADP reductase (FNR) module"/>
    <property type="match status" value="1"/>
</dbReference>
<name>A0AAD9RZB0_9HYME</name>
<keyword evidence="5 9" id="KW-0288">FMN</keyword>
<keyword evidence="13" id="KW-1185">Reference proteome</keyword>
<evidence type="ECO:0000259" key="11">
    <source>
        <dbReference type="PROSITE" id="PS51384"/>
    </source>
</evidence>
<reference evidence="12" key="2">
    <citation type="journal article" date="2023" name="Commun. Biol.">
        <title>Intrasexual cuticular hydrocarbon dimorphism in a wasp sheds light on hydrocarbon biosynthesis genes in Hymenoptera.</title>
        <authorList>
            <person name="Moris V.C."/>
            <person name="Podsiadlowski L."/>
            <person name="Martin S."/>
            <person name="Oeyen J.P."/>
            <person name="Donath A."/>
            <person name="Petersen M."/>
            <person name="Wilbrandt J."/>
            <person name="Misof B."/>
            <person name="Liedtke D."/>
            <person name="Thamm M."/>
            <person name="Scheiner R."/>
            <person name="Schmitt T."/>
            <person name="Niehuis O."/>
        </authorList>
    </citation>
    <scope>NUCLEOTIDE SEQUENCE</scope>
    <source>
        <strain evidence="12">GBR_01_08_01A</strain>
    </source>
</reference>
<dbReference type="InterPro" id="IPR003097">
    <property type="entry name" value="CysJ-like_FAD-binding"/>
</dbReference>
<dbReference type="Pfam" id="PF00175">
    <property type="entry name" value="NAD_binding_1"/>
    <property type="match status" value="1"/>
</dbReference>
<dbReference type="HAMAP" id="MF_03178">
    <property type="entry name" value="NDOR1"/>
    <property type="match status" value="1"/>
</dbReference>
<comment type="function">
    <text evidence="9">NADPH-dependent reductase which is a central component of the cytosolic iron-sulfur (Fe-S) protein assembly (CIA) machinery. Transfers electrons from NADPH via its FAD and FMN prosthetic groups to the [2Fe-2S] cluster of the anamorsin/DRE2 homolog, another key component of the CIA machinery. In turn, this reduced cluster provides electrons for assembly of cytosolic iron-sulfur cluster proteins.</text>
</comment>
<evidence type="ECO:0000256" key="5">
    <source>
        <dbReference type="ARBA" id="ARBA00022643"/>
    </source>
</evidence>
<dbReference type="GO" id="GO:0016651">
    <property type="term" value="F:oxidoreductase activity, acting on NAD(P)H"/>
    <property type="evidence" value="ECO:0007669"/>
    <property type="project" value="UniProtKB-UniRule"/>
</dbReference>
<dbReference type="FunFam" id="3.40.50.80:FF:000030">
    <property type="entry name" value="NADPH-dependent diflavin oxidoreductase 1"/>
    <property type="match status" value="1"/>
</dbReference>
<dbReference type="InterPro" id="IPR001433">
    <property type="entry name" value="OxRdtase_FAD/NAD-bd"/>
</dbReference>
<dbReference type="GO" id="GO:0010181">
    <property type="term" value="F:FMN binding"/>
    <property type="evidence" value="ECO:0007669"/>
    <property type="project" value="UniProtKB-UniRule"/>
</dbReference>
<dbReference type="EMBL" id="JAIFRP010000002">
    <property type="protein sequence ID" value="KAK2588720.1"/>
    <property type="molecule type" value="Genomic_DNA"/>
</dbReference>
<feature type="domain" description="Flavodoxin-like" evidence="10">
    <location>
        <begin position="1"/>
        <end position="138"/>
    </location>
</feature>
<dbReference type="InterPro" id="IPR028879">
    <property type="entry name" value="NDOR1"/>
</dbReference>
<proteinExistence type="inferred from homology"/>
<evidence type="ECO:0000256" key="4">
    <source>
        <dbReference type="ARBA" id="ARBA00022630"/>
    </source>
</evidence>
<feature type="binding site" evidence="9">
    <location>
        <position position="120"/>
    </location>
    <ligand>
        <name>FMN</name>
        <dbReference type="ChEBI" id="CHEBI:58210"/>
    </ligand>
</feature>
<evidence type="ECO:0000313" key="12">
    <source>
        <dbReference type="EMBL" id="KAK2588720.1"/>
    </source>
</evidence>
<evidence type="ECO:0000256" key="6">
    <source>
        <dbReference type="ARBA" id="ARBA00022827"/>
    </source>
</evidence>
<dbReference type="SUPFAM" id="SSF63380">
    <property type="entry name" value="Riboflavin synthase domain-like"/>
    <property type="match status" value="1"/>
</dbReference>
<organism evidence="12 13">
    <name type="scientific">Odynerus spinipes</name>
    <dbReference type="NCBI Taxonomy" id="1348599"/>
    <lineage>
        <taxon>Eukaryota</taxon>
        <taxon>Metazoa</taxon>
        <taxon>Ecdysozoa</taxon>
        <taxon>Arthropoda</taxon>
        <taxon>Hexapoda</taxon>
        <taxon>Insecta</taxon>
        <taxon>Pterygota</taxon>
        <taxon>Neoptera</taxon>
        <taxon>Endopterygota</taxon>
        <taxon>Hymenoptera</taxon>
        <taxon>Apocrita</taxon>
        <taxon>Aculeata</taxon>
        <taxon>Vespoidea</taxon>
        <taxon>Vespidae</taxon>
        <taxon>Eumeninae</taxon>
        <taxon>Odynerus</taxon>
    </lineage>
</organism>
<dbReference type="PANTHER" id="PTHR19384:SF10">
    <property type="entry name" value="NADPH-DEPENDENT DIFLAVIN OXIDOREDUCTASE 1"/>
    <property type="match status" value="1"/>
</dbReference>
<dbReference type="PANTHER" id="PTHR19384">
    <property type="entry name" value="NITRIC OXIDE SYNTHASE-RELATED"/>
    <property type="match status" value="1"/>
</dbReference>
<comment type="cofactor">
    <cofactor evidence="2 9">
        <name>FAD</name>
        <dbReference type="ChEBI" id="CHEBI:57692"/>
    </cofactor>
</comment>
<dbReference type="PRINTS" id="PR00369">
    <property type="entry name" value="FLAVODOXIN"/>
</dbReference>
<keyword evidence="7 9" id="KW-0521">NADP</keyword>
<feature type="binding site" evidence="9">
    <location>
        <position position="446"/>
    </location>
    <ligand>
        <name>NADP(+)</name>
        <dbReference type="ChEBI" id="CHEBI:58349"/>
    </ligand>
</feature>
<evidence type="ECO:0000256" key="7">
    <source>
        <dbReference type="ARBA" id="ARBA00022857"/>
    </source>
</evidence>
<comment type="subcellular location">
    <subcellularLocation>
        <location evidence="9">Cytoplasm</location>
    </subcellularLocation>
</comment>
<evidence type="ECO:0000259" key="10">
    <source>
        <dbReference type="PROSITE" id="PS50902"/>
    </source>
</evidence>
<keyword evidence="6 9" id="KW-0274">FAD</keyword>
<comment type="similarity">
    <text evidence="9">Belongs to the NADPH-dependent diflavin oxidoreductase NDOR1 family.</text>
</comment>
<dbReference type="PROSITE" id="PS50902">
    <property type="entry name" value="FLAVODOXIN_LIKE"/>
    <property type="match status" value="1"/>
</dbReference>
<feature type="binding site" evidence="9">
    <location>
        <position position="341"/>
    </location>
    <ligand>
        <name>FAD</name>
        <dbReference type="ChEBI" id="CHEBI:57692"/>
    </ligand>
</feature>
<keyword evidence="3 9" id="KW-0963">Cytoplasm</keyword>
<dbReference type="Pfam" id="PF00258">
    <property type="entry name" value="Flavodoxin_1"/>
    <property type="match status" value="1"/>
</dbReference>
<evidence type="ECO:0000256" key="9">
    <source>
        <dbReference type="HAMAP-Rule" id="MF_03178"/>
    </source>
</evidence>
<accession>A0AAD9RZB0</accession>
<dbReference type="AlphaFoldDB" id="A0AAD9RZB0"/>
<dbReference type="SUPFAM" id="SSF52343">
    <property type="entry name" value="Ferredoxin reductase-like, C-terminal NADP-linked domain"/>
    <property type="match status" value="1"/>
</dbReference>
<dbReference type="Pfam" id="PF00667">
    <property type="entry name" value="FAD_binding_1"/>
    <property type="match status" value="1"/>
</dbReference>
<feature type="binding site" evidence="9">
    <location>
        <begin position="47"/>
        <end position="50"/>
    </location>
    <ligand>
        <name>FMN</name>
        <dbReference type="ChEBI" id="CHEBI:58210"/>
    </ligand>
</feature>
<evidence type="ECO:0000256" key="1">
    <source>
        <dbReference type="ARBA" id="ARBA00001917"/>
    </source>
</evidence>
<feature type="binding site" evidence="9">
    <location>
        <begin position="407"/>
        <end position="410"/>
    </location>
    <ligand>
        <name>FAD</name>
        <dbReference type="ChEBI" id="CHEBI:57692"/>
    </ligand>
</feature>
<dbReference type="InterPro" id="IPR017938">
    <property type="entry name" value="Riboflavin_synthase-like_b-brl"/>
</dbReference>
<keyword evidence="8 9" id="KW-0560">Oxidoreductase</keyword>
<comment type="caution">
    <text evidence="12">The sequence shown here is derived from an EMBL/GenBank/DDBJ whole genome shotgun (WGS) entry which is preliminary data.</text>
</comment>
<dbReference type="GO" id="GO:0160246">
    <property type="term" value="F:NADPH-iron-sulfur [2Fe-2S] protein oxidoreductase activity"/>
    <property type="evidence" value="ECO:0007669"/>
    <property type="project" value="InterPro"/>
</dbReference>
<dbReference type="GO" id="GO:0005829">
    <property type="term" value="C:cytosol"/>
    <property type="evidence" value="ECO:0007669"/>
    <property type="project" value="TreeGrafter"/>
</dbReference>
<dbReference type="Gene3D" id="1.20.990.10">
    <property type="entry name" value="NADPH-cytochrome p450 Reductase, Chain A, domain 3"/>
    <property type="match status" value="1"/>
</dbReference>
<dbReference type="GO" id="GO:0016226">
    <property type="term" value="P:iron-sulfur cluster assembly"/>
    <property type="evidence" value="ECO:0007669"/>
    <property type="project" value="UniProtKB-UniRule"/>
</dbReference>
<comment type="similarity">
    <text evidence="9">In the N-terminal section; belongs to the flavodoxin family.</text>
</comment>
<feature type="domain" description="FAD-binding FR-type" evidence="11">
    <location>
        <begin position="196"/>
        <end position="434"/>
    </location>
</feature>
<dbReference type="InterPro" id="IPR039261">
    <property type="entry name" value="FNR_nucleotide-bd"/>
</dbReference>
<dbReference type="InterPro" id="IPR017927">
    <property type="entry name" value="FAD-bd_FR_type"/>
</dbReference>
<feature type="binding site" evidence="9">
    <location>
        <begin position="85"/>
        <end position="94"/>
    </location>
    <ligand>
        <name>FMN</name>
        <dbReference type="ChEBI" id="CHEBI:58210"/>
    </ligand>
</feature>
<dbReference type="GO" id="GO:0050661">
    <property type="term" value="F:NADP binding"/>
    <property type="evidence" value="ECO:0007669"/>
    <property type="project" value="UniProtKB-UniRule"/>
</dbReference>
<gene>
    <name evidence="12" type="ORF">KPH14_001610</name>
</gene>
<evidence type="ECO:0000256" key="3">
    <source>
        <dbReference type="ARBA" id="ARBA00022490"/>
    </source>
</evidence>
<comment type="cofactor">
    <cofactor evidence="1 9">
        <name>FMN</name>
        <dbReference type="ChEBI" id="CHEBI:58210"/>
    </cofactor>
</comment>
<protein>
    <recommendedName>
        <fullName evidence="9">NADPH-dependent diflavin oxidoreductase 1</fullName>
        <ecNumber evidence="9">1.18.1.-</ecNumber>
    </recommendedName>
    <alternativeName>
        <fullName evidence="9">NADPH-dependent FMN and FAD-containing oxidoreductase</fullName>
    </alternativeName>
</protein>
<evidence type="ECO:0000256" key="8">
    <source>
        <dbReference type="ARBA" id="ARBA00023002"/>
    </source>
</evidence>
<feature type="binding site" evidence="9">
    <location>
        <position position="583"/>
    </location>
    <ligand>
        <name>FAD</name>
        <dbReference type="ChEBI" id="CHEBI:57692"/>
    </ligand>
</feature>
<dbReference type="InterPro" id="IPR008254">
    <property type="entry name" value="Flavodoxin/NO_synth"/>
</dbReference>
<feature type="binding site" evidence="9">
    <location>
        <begin position="509"/>
        <end position="513"/>
    </location>
    <ligand>
        <name>NADP(+)</name>
        <dbReference type="ChEBI" id="CHEBI:58349"/>
    </ligand>
</feature>
<comment type="catalytic activity">
    <reaction evidence="9">
        <text>2 oxidized [2Fe-2S]-[protein] + NADPH = 2 reduced [2Fe-2S]-[protein] + NADP(+) + H(+)</text>
        <dbReference type="Rhea" id="RHEA:67716"/>
        <dbReference type="Rhea" id="RHEA-COMP:17327"/>
        <dbReference type="Rhea" id="RHEA-COMP:17328"/>
        <dbReference type="ChEBI" id="CHEBI:15378"/>
        <dbReference type="ChEBI" id="CHEBI:33737"/>
        <dbReference type="ChEBI" id="CHEBI:33738"/>
        <dbReference type="ChEBI" id="CHEBI:57783"/>
        <dbReference type="ChEBI" id="CHEBI:58349"/>
    </reaction>
</comment>
<dbReference type="InterPro" id="IPR001709">
    <property type="entry name" value="Flavoprot_Pyr_Nucl_cyt_Rdtase"/>
</dbReference>
<comment type="caution">
    <text evidence="9">Lacks conserved residue(s) required for the propagation of feature annotation.</text>
</comment>
<comment type="similarity">
    <text evidence="9">In the C-terminal section; belongs to the flavoprotein pyridine nucleotide cytochrome reductase family.</text>
</comment>
<dbReference type="Gene3D" id="2.40.30.10">
    <property type="entry name" value="Translation factors"/>
    <property type="match status" value="1"/>
</dbReference>
<dbReference type="InterPro" id="IPR029039">
    <property type="entry name" value="Flavoprotein-like_sf"/>
</dbReference>
<feature type="binding site" evidence="9">
    <location>
        <begin position="373"/>
        <end position="376"/>
    </location>
    <ligand>
        <name>FAD</name>
        <dbReference type="ChEBI" id="CHEBI:57692"/>
    </ligand>
</feature>
<dbReference type="Gene3D" id="3.40.50.360">
    <property type="match status" value="1"/>
</dbReference>
<dbReference type="SUPFAM" id="SSF52218">
    <property type="entry name" value="Flavoproteins"/>
    <property type="match status" value="1"/>
</dbReference>
<dbReference type="PRINTS" id="PR00371">
    <property type="entry name" value="FPNCR"/>
</dbReference>
<feature type="binding site" evidence="9">
    <location>
        <begin position="503"/>
        <end position="504"/>
    </location>
    <ligand>
        <name>NADP(+)</name>
        <dbReference type="ChEBI" id="CHEBI:58349"/>
    </ligand>
</feature>
<dbReference type="EC" id="1.18.1.-" evidence="9"/>
<dbReference type="PROSITE" id="PS51384">
    <property type="entry name" value="FAD_FR"/>
    <property type="match status" value="1"/>
</dbReference>